<comment type="caution">
    <text evidence="1">The sequence shown here is derived from an EMBL/GenBank/DDBJ whole genome shotgun (WGS) entry which is preliminary data.</text>
</comment>
<sequence>MKADLLQARGEIVLLCTHISVDKLLQLKGNYPKLNIKLVVPKGAKNLHFLKRLEDEYLKVLPIDRKVIMNMLVVDYSLVWYGTLPEIGNAGGEGSSLLRLESPSLVSEVLSQLQLDGLLHSVKIKDGK</sequence>
<protein>
    <submittedName>
        <fullName evidence="1">Uncharacterized protein</fullName>
    </submittedName>
</protein>
<evidence type="ECO:0000313" key="1">
    <source>
        <dbReference type="EMBL" id="MBP2621536.1"/>
    </source>
</evidence>
<dbReference type="RefSeq" id="WP_209551644.1">
    <property type="nucleotide sequence ID" value="NZ_QFAY01000019.1"/>
</dbReference>
<organism evidence="1 2">
    <name type="scientific">Streptococcus panodentis</name>
    <dbReference type="NCBI Taxonomy" id="1581472"/>
    <lineage>
        <taxon>Bacteria</taxon>
        <taxon>Bacillati</taxon>
        <taxon>Bacillota</taxon>
        <taxon>Bacilli</taxon>
        <taxon>Lactobacillales</taxon>
        <taxon>Streptococcaceae</taxon>
        <taxon>Streptococcus</taxon>
    </lineage>
</organism>
<gene>
    <name evidence="1" type="ORF">DHL47_09445</name>
</gene>
<keyword evidence="2" id="KW-1185">Reference proteome</keyword>
<name>A0ABS5AZ44_9STRE</name>
<accession>A0ABS5AZ44</accession>
<reference evidence="1 2" key="1">
    <citation type="submission" date="2018-05" db="EMBL/GenBank/DDBJ databases">
        <title>Draft genome sequence of Streptococcus panodentis CCUG 70867T.</title>
        <authorList>
            <person name="Salva-Serra F."/>
            <person name="Mendez V."/>
            <person name="Jaen-Luchoro D."/>
            <person name="Gonzales-Siles L."/>
            <person name="Karlsson R."/>
            <person name="Engstrom-Jakobsson H."/>
            <person name="Busquets A."/>
            <person name="Gomila M."/>
            <person name="Pineiro-Iglesias B."/>
            <person name="Bennasar-Figueras A."/>
            <person name="Seeger M."/>
            <person name="Moore E."/>
        </authorList>
    </citation>
    <scope>NUCLEOTIDE SEQUENCE [LARGE SCALE GENOMIC DNA]</scope>
    <source>
        <strain evidence="1 2">CCUG 70867</strain>
    </source>
</reference>
<dbReference type="EMBL" id="QFAY01000019">
    <property type="protein sequence ID" value="MBP2621536.1"/>
    <property type="molecule type" value="Genomic_DNA"/>
</dbReference>
<dbReference type="Proteomes" id="UP001519349">
    <property type="component" value="Unassembled WGS sequence"/>
</dbReference>
<proteinExistence type="predicted"/>
<evidence type="ECO:0000313" key="2">
    <source>
        <dbReference type="Proteomes" id="UP001519349"/>
    </source>
</evidence>